<proteinExistence type="predicted"/>
<feature type="non-terminal residue" evidence="1">
    <location>
        <position position="1"/>
    </location>
</feature>
<reference evidence="1 2" key="1">
    <citation type="journal article" date="2010" name="Science">
        <title>Genomic comparison of the ants Camponotus floridanus and Harpegnathos saltator.</title>
        <authorList>
            <person name="Bonasio R."/>
            <person name="Zhang G."/>
            <person name="Ye C."/>
            <person name="Mutti N.S."/>
            <person name="Fang X."/>
            <person name="Qin N."/>
            <person name="Donahue G."/>
            <person name="Yang P."/>
            <person name="Li Q."/>
            <person name="Li C."/>
            <person name="Zhang P."/>
            <person name="Huang Z."/>
            <person name="Berger S.L."/>
            <person name="Reinberg D."/>
            <person name="Wang J."/>
            <person name="Liebig J."/>
        </authorList>
    </citation>
    <scope>NUCLEOTIDE SEQUENCE [LARGE SCALE GENOMIC DNA]</scope>
    <source>
        <strain evidence="1 2">R22 G/1</strain>
    </source>
</reference>
<evidence type="ECO:0000313" key="2">
    <source>
        <dbReference type="Proteomes" id="UP000008237"/>
    </source>
</evidence>
<dbReference type="Proteomes" id="UP000008237">
    <property type="component" value="Unassembled WGS sequence"/>
</dbReference>
<dbReference type="InParanoid" id="E2C971"/>
<sequence>NSKKLAVIAEVNNETRENVLKMEKLKIGWNICKVQDYIGILRCFKCCRYY</sequence>
<name>E2C971_HARSA</name>
<dbReference type="EMBL" id="GL453783">
    <property type="protein sequence ID" value="EFN75509.1"/>
    <property type="molecule type" value="Genomic_DNA"/>
</dbReference>
<organism evidence="2">
    <name type="scientific">Harpegnathos saltator</name>
    <name type="common">Jerdon's jumping ant</name>
    <dbReference type="NCBI Taxonomy" id="610380"/>
    <lineage>
        <taxon>Eukaryota</taxon>
        <taxon>Metazoa</taxon>
        <taxon>Ecdysozoa</taxon>
        <taxon>Arthropoda</taxon>
        <taxon>Hexapoda</taxon>
        <taxon>Insecta</taxon>
        <taxon>Pterygota</taxon>
        <taxon>Neoptera</taxon>
        <taxon>Endopterygota</taxon>
        <taxon>Hymenoptera</taxon>
        <taxon>Apocrita</taxon>
        <taxon>Aculeata</taxon>
        <taxon>Formicoidea</taxon>
        <taxon>Formicidae</taxon>
        <taxon>Ponerinae</taxon>
        <taxon>Ponerini</taxon>
        <taxon>Harpegnathos</taxon>
    </lineage>
</organism>
<accession>E2C971</accession>
<keyword evidence="2" id="KW-1185">Reference proteome</keyword>
<evidence type="ECO:0000313" key="1">
    <source>
        <dbReference type="EMBL" id="EFN75509.1"/>
    </source>
</evidence>
<dbReference type="AlphaFoldDB" id="E2C971"/>
<feature type="non-terminal residue" evidence="1">
    <location>
        <position position="50"/>
    </location>
</feature>
<protein>
    <submittedName>
        <fullName evidence="1">Uncharacterized protein</fullName>
    </submittedName>
</protein>
<gene>
    <name evidence="1" type="ORF">EAI_08952</name>
</gene>